<reference evidence="1 2" key="1">
    <citation type="submission" date="2021-08" db="EMBL/GenBank/DDBJ databases">
        <title>Lysobacter sp. strain CJ11 Genome sequencing and assembly.</title>
        <authorList>
            <person name="Kim I."/>
        </authorList>
    </citation>
    <scope>NUCLEOTIDE SEQUENCE [LARGE SCALE GENOMIC DNA]</scope>
    <source>
        <strain evidence="1 2">CJ11</strain>
    </source>
</reference>
<proteinExistence type="predicted"/>
<gene>
    <name evidence="1" type="ORF">H8L67_09015</name>
</gene>
<keyword evidence="2" id="KW-1185">Reference proteome</keyword>
<accession>A0ABX8WM66</accession>
<evidence type="ECO:0000313" key="1">
    <source>
        <dbReference type="EMBL" id="QYR52710.1"/>
    </source>
</evidence>
<dbReference type="EMBL" id="CP080544">
    <property type="protein sequence ID" value="QYR52710.1"/>
    <property type="molecule type" value="Genomic_DNA"/>
</dbReference>
<organism evidence="1 2">
    <name type="scientific">Lysobacter soyae</name>
    <dbReference type="NCBI Taxonomy" id="2764185"/>
    <lineage>
        <taxon>Bacteria</taxon>
        <taxon>Pseudomonadati</taxon>
        <taxon>Pseudomonadota</taxon>
        <taxon>Gammaproteobacteria</taxon>
        <taxon>Lysobacterales</taxon>
        <taxon>Lysobacteraceae</taxon>
        <taxon>Lysobacter</taxon>
    </lineage>
</organism>
<dbReference type="Proteomes" id="UP000824755">
    <property type="component" value="Chromosome"/>
</dbReference>
<name>A0ABX8WM66_9GAMM</name>
<dbReference type="RefSeq" id="WP_220379495.1">
    <property type="nucleotide sequence ID" value="NZ_CP080544.1"/>
</dbReference>
<evidence type="ECO:0000313" key="2">
    <source>
        <dbReference type="Proteomes" id="UP000824755"/>
    </source>
</evidence>
<sequence>MTRWSQTQRQYLEAMGYAVVEVVGNRAVPDIAPSEVTKESPREKTQDAPHPALRATFSIKDGEGKAVLLHNVEKVPPEGADEALFTPKLRQSLSRAANMPFDTLAQRVYLPPDLGTNPHAKRAFWHVLKGLRSW</sequence>
<protein>
    <submittedName>
        <fullName evidence="1">Uncharacterized protein</fullName>
    </submittedName>
</protein>